<evidence type="ECO:0000256" key="3">
    <source>
        <dbReference type="ARBA" id="ARBA00022842"/>
    </source>
</evidence>
<dbReference type="InterPro" id="IPR008949">
    <property type="entry name" value="Isoprenoid_synthase_dom_sf"/>
</dbReference>
<evidence type="ECO:0000259" key="5">
    <source>
        <dbReference type="Pfam" id="PF01397"/>
    </source>
</evidence>
<sequence length="576" mass="67923">MVTDLLYFNHPSFLAYKPRWFLKQQNLHRHGAAMAFKVCCSVNPQTSQLTANRRSANYQPPLWDYELLQSFKTHQVLRSAYYKYQRRAKELEEEVKFMINNENGEMLPILELIDDVQRLGLGYRFENEIKRALHRILSWQGYDHVNPEKDLYVAAQATRIFKTFMDTEGNFTETVHKDVKGVLSLNEASYLAFEGEDILNEALTFSRTHLNQLKTKLNPYMSELVSHSLELPRHYRMRRLEVRWYTEAYRKKDANCMLLEFAKLDFNRVESIYQEEIKNLTRWWKDIDLAKNLKFARDRLMECFIWSVGMVPKPQYSNCRRALTKVAAFVTIIDYIYAVYGTLDELELFTYAVERWDINAVNDLPNYMKLSFLALYNTVNEMGYDILKQHGEIIIPYLTKAWAHLCKSFLQESKWSYNKYTPTFEEYLENAWRSSSGGLSLVHSYFLLGRSINKKALESLEKYHNLIRWPSTIFRLSNDLATSKAEWEIGKTASSILCYMHETGLSEEIARQHLRNMIDICWKKMNKEWVNDQHPFVEPFVETAFNLARIAQCTYQYGDEHGAPDGRAKKRVVISC</sequence>
<dbReference type="CDD" id="cd00684">
    <property type="entry name" value="Terpene_cyclase_plant_C1"/>
    <property type="match status" value="1"/>
</dbReference>
<keyword evidence="8" id="KW-1185">Reference proteome</keyword>
<dbReference type="Pfam" id="PF01397">
    <property type="entry name" value="Terpene_synth"/>
    <property type="match status" value="1"/>
</dbReference>
<feature type="domain" description="Terpene synthase metal-binding" evidence="6">
    <location>
        <begin position="285"/>
        <end position="524"/>
    </location>
</feature>
<keyword evidence="4" id="KW-0175">Coiled coil</keyword>
<accession>A0A2H5QSQ0</accession>
<dbReference type="GO" id="GO:0000287">
    <property type="term" value="F:magnesium ion binding"/>
    <property type="evidence" value="ECO:0007669"/>
    <property type="project" value="InterPro"/>
</dbReference>
<proteinExistence type="predicted"/>
<dbReference type="InterPro" id="IPR050148">
    <property type="entry name" value="Terpene_synthase-like"/>
</dbReference>
<dbReference type="Gene3D" id="1.10.600.10">
    <property type="entry name" value="Farnesyl Diphosphate Synthase"/>
    <property type="match status" value="1"/>
</dbReference>
<evidence type="ECO:0000313" key="7">
    <source>
        <dbReference type="EMBL" id="GAY67644.1"/>
    </source>
</evidence>
<evidence type="ECO:0000313" key="8">
    <source>
        <dbReference type="Proteomes" id="UP000236630"/>
    </source>
</evidence>
<dbReference type="InterPro" id="IPR005630">
    <property type="entry name" value="Terpene_synthase_metal-bd"/>
</dbReference>
<evidence type="ECO:0000256" key="1">
    <source>
        <dbReference type="ARBA" id="ARBA00001946"/>
    </source>
</evidence>
<evidence type="ECO:0000256" key="2">
    <source>
        <dbReference type="ARBA" id="ARBA00022723"/>
    </source>
</evidence>
<keyword evidence="3" id="KW-0460">Magnesium</keyword>
<keyword evidence="2" id="KW-0479">Metal-binding</keyword>
<dbReference type="EMBL" id="BDQV01000741">
    <property type="protein sequence ID" value="GAY67644.1"/>
    <property type="molecule type" value="Genomic_DNA"/>
</dbReference>
<dbReference type="InterPro" id="IPR001906">
    <property type="entry name" value="Terpene_synth_N"/>
</dbReference>
<dbReference type="InterPro" id="IPR008930">
    <property type="entry name" value="Terpenoid_cyclase/PrenylTrfase"/>
</dbReference>
<dbReference type="Pfam" id="PF03936">
    <property type="entry name" value="Terpene_synth_C"/>
    <property type="match status" value="1"/>
</dbReference>
<dbReference type="PANTHER" id="PTHR31225">
    <property type="entry name" value="OS04G0344100 PROTEIN-RELATED"/>
    <property type="match status" value="1"/>
</dbReference>
<dbReference type="InterPro" id="IPR034741">
    <property type="entry name" value="Terpene_cyclase-like_1_C"/>
</dbReference>
<dbReference type="Proteomes" id="UP000236630">
    <property type="component" value="Unassembled WGS sequence"/>
</dbReference>
<dbReference type="GO" id="GO:0010333">
    <property type="term" value="F:terpene synthase activity"/>
    <property type="evidence" value="ECO:0007669"/>
    <property type="project" value="InterPro"/>
</dbReference>
<dbReference type="GO" id="GO:0016102">
    <property type="term" value="P:diterpenoid biosynthetic process"/>
    <property type="evidence" value="ECO:0007669"/>
    <property type="project" value="InterPro"/>
</dbReference>
<gene>
    <name evidence="7" type="ORF">CUMW_258220</name>
</gene>
<protein>
    <recommendedName>
        <fullName evidence="9">(+)-delta-cadinene synthase</fullName>
    </recommendedName>
</protein>
<dbReference type="SUPFAM" id="SSF48576">
    <property type="entry name" value="Terpenoid synthases"/>
    <property type="match status" value="1"/>
</dbReference>
<organism evidence="7 8">
    <name type="scientific">Citrus unshiu</name>
    <name type="common">Satsuma mandarin</name>
    <name type="synonym">Citrus nobilis var. unshiu</name>
    <dbReference type="NCBI Taxonomy" id="55188"/>
    <lineage>
        <taxon>Eukaryota</taxon>
        <taxon>Viridiplantae</taxon>
        <taxon>Streptophyta</taxon>
        <taxon>Embryophyta</taxon>
        <taxon>Tracheophyta</taxon>
        <taxon>Spermatophyta</taxon>
        <taxon>Magnoliopsida</taxon>
        <taxon>eudicotyledons</taxon>
        <taxon>Gunneridae</taxon>
        <taxon>Pentapetalae</taxon>
        <taxon>rosids</taxon>
        <taxon>malvids</taxon>
        <taxon>Sapindales</taxon>
        <taxon>Rutaceae</taxon>
        <taxon>Aurantioideae</taxon>
        <taxon>Citrus</taxon>
    </lineage>
</organism>
<dbReference type="SFLD" id="SFLDG01019">
    <property type="entry name" value="Terpene_Cyclase_Like_1_C_Termi"/>
    <property type="match status" value="1"/>
</dbReference>
<feature type="coiled-coil region" evidence="4">
    <location>
        <begin position="74"/>
        <end position="101"/>
    </location>
</feature>
<dbReference type="FunFam" id="1.10.600.10:FF:000007">
    <property type="entry name" value="Isoprene synthase, chloroplastic"/>
    <property type="match status" value="1"/>
</dbReference>
<evidence type="ECO:0000259" key="6">
    <source>
        <dbReference type="Pfam" id="PF03936"/>
    </source>
</evidence>
<comment type="caution">
    <text evidence="7">The sequence shown here is derived from an EMBL/GenBank/DDBJ whole genome shotgun (WGS) entry which is preliminary data.</text>
</comment>
<dbReference type="PANTHER" id="PTHR31225:SF252">
    <property type="entry name" value="TERPENE SYNTHASE 12-RELATED"/>
    <property type="match status" value="1"/>
</dbReference>
<reference evidence="7 8" key="1">
    <citation type="journal article" date="2017" name="Front. Genet.">
        <title>Draft sequencing of the heterozygous diploid genome of Satsuma (Citrus unshiu Marc.) using a hybrid assembly approach.</title>
        <authorList>
            <person name="Shimizu T."/>
            <person name="Tanizawa Y."/>
            <person name="Mochizuki T."/>
            <person name="Nagasaki H."/>
            <person name="Yoshioka T."/>
            <person name="Toyoda A."/>
            <person name="Fujiyama A."/>
            <person name="Kaminuma E."/>
            <person name="Nakamura Y."/>
        </authorList>
    </citation>
    <scope>NUCLEOTIDE SEQUENCE [LARGE SCALE GENOMIC DNA]</scope>
    <source>
        <strain evidence="8">cv. Miyagawa wase</strain>
    </source>
</reference>
<dbReference type="InterPro" id="IPR036965">
    <property type="entry name" value="Terpene_synth_N_sf"/>
</dbReference>
<feature type="domain" description="Terpene synthase N-terminal" evidence="5">
    <location>
        <begin position="63"/>
        <end position="229"/>
    </location>
</feature>
<evidence type="ECO:0000256" key="4">
    <source>
        <dbReference type="SAM" id="Coils"/>
    </source>
</evidence>
<dbReference type="SFLD" id="SFLDS00005">
    <property type="entry name" value="Isoprenoid_Synthase_Type_I"/>
    <property type="match status" value="1"/>
</dbReference>
<evidence type="ECO:0008006" key="9">
    <source>
        <dbReference type="Google" id="ProtNLM"/>
    </source>
</evidence>
<dbReference type="InterPro" id="IPR044814">
    <property type="entry name" value="Terpene_cyclase_plant_C1"/>
</dbReference>
<name>A0A2H5QSQ0_CITUN</name>
<comment type="cofactor">
    <cofactor evidence="1">
        <name>Mg(2+)</name>
        <dbReference type="ChEBI" id="CHEBI:18420"/>
    </cofactor>
</comment>
<dbReference type="STRING" id="55188.A0A2H5QSQ0"/>
<dbReference type="AlphaFoldDB" id="A0A2H5QSQ0"/>
<dbReference type="SUPFAM" id="SSF48239">
    <property type="entry name" value="Terpenoid cyclases/Protein prenyltransferases"/>
    <property type="match status" value="1"/>
</dbReference>
<dbReference type="Gene3D" id="1.50.10.130">
    <property type="entry name" value="Terpene synthase, N-terminal domain"/>
    <property type="match status" value="1"/>
</dbReference>